<name>A0ABV2B761_9LACO</name>
<dbReference type="InterPro" id="IPR009425">
    <property type="entry name" value="DSRM_SSAP"/>
</dbReference>
<reference evidence="3" key="1">
    <citation type="submission" date="2024-06" db="EMBL/GenBank/DDBJ databases">
        <title>Vaginal Lactobacillus fatty acid response mechanisms reveal a metabolite-targeted strategy for bacterial vaginosis treatment.</title>
        <authorList>
            <person name="Zhu M."/>
            <person name="Blainey P.C."/>
            <person name="Bloom S.M."/>
            <person name="Kwon D.S."/>
        </authorList>
    </citation>
    <scope>NUCLEOTIDE SEQUENCE</scope>
    <source>
        <strain evidence="3">194_F1_1</strain>
    </source>
</reference>
<protein>
    <submittedName>
        <fullName evidence="3">DUF1071 domain-containing protein</fullName>
    </submittedName>
</protein>
<organism evidence="3 4">
    <name type="scientific">Lactobacillus crispatus</name>
    <dbReference type="NCBI Taxonomy" id="47770"/>
    <lineage>
        <taxon>Bacteria</taxon>
        <taxon>Bacillati</taxon>
        <taxon>Bacillota</taxon>
        <taxon>Bacilli</taxon>
        <taxon>Lactobacillales</taxon>
        <taxon>Lactobacillaceae</taxon>
        <taxon>Lactobacillus</taxon>
    </lineage>
</organism>
<evidence type="ECO:0000259" key="2">
    <source>
        <dbReference type="Pfam" id="PF06378"/>
    </source>
</evidence>
<evidence type="ECO:0000313" key="3">
    <source>
        <dbReference type="EMBL" id="MES5148912.1"/>
    </source>
</evidence>
<keyword evidence="1" id="KW-0175">Coiled coil</keyword>
<comment type="caution">
    <text evidence="3">The sequence shown here is derived from an EMBL/GenBank/DDBJ whole genome shotgun (WGS) entry which is preliminary data.</text>
</comment>
<feature type="domain" description="SSAP RNA binding" evidence="2">
    <location>
        <begin position="37"/>
        <end position="187"/>
    </location>
</feature>
<accession>A0ABV2B761</accession>
<sequence>MTEAEKFAEMTKDELIKILDQLQDEKKEQAKKDNASVYERLSKVDVSKFVDKKNGLNYLSWAKAWGLVKSIFPDASYKLREYPYYTQTADGNYQQIGTHDYLRTEYGVEVEASVTIKGETYSSKLYVMDFHNRALDPKKVTYFEINKTQMRALTKALAFAGLGLNIYAGEDLPSNDEKTPQRKEKTTKQELIQIAKKRKTQYGGGKELVTDIVGLESDGDKQAKAFIENWKQKDEKNKALYDFIKKNDLVTHGMKIGA</sequence>
<evidence type="ECO:0000313" key="4">
    <source>
        <dbReference type="Proteomes" id="UP001434419"/>
    </source>
</evidence>
<dbReference type="Proteomes" id="UP001434419">
    <property type="component" value="Unassembled WGS sequence"/>
</dbReference>
<dbReference type="EMBL" id="JBETVU010000012">
    <property type="protein sequence ID" value="MES5148912.1"/>
    <property type="molecule type" value="Genomic_DNA"/>
</dbReference>
<feature type="coiled-coil region" evidence="1">
    <location>
        <begin position="5"/>
        <end position="32"/>
    </location>
</feature>
<dbReference type="Pfam" id="PF06378">
    <property type="entry name" value="SSAP_Sak"/>
    <property type="match status" value="1"/>
</dbReference>
<proteinExistence type="predicted"/>
<evidence type="ECO:0000256" key="1">
    <source>
        <dbReference type="SAM" id="Coils"/>
    </source>
</evidence>
<gene>
    <name evidence="3" type="ORF">ABVC42_03060</name>
</gene>
<keyword evidence="4" id="KW-1185">Reference proteome</keyword>
<dbReference type="RefSeq" id="WP_020992995.1">
    <property type="nucleotide sequence ID" value="NZ_CP118069.1"/>
</dbReference>